<dbReference type="Gene3D" id="3.30.420.10">
    <property type="entry name" value="Ribonuclease H-like superfamily/Ribonuclease H"/>
    <property type="match status" value="1"/>
</dbReference>
<dbReference type="OMA" id="IPPDWLF"/>
<comment type="similarity">
    <text evidence="7">Belongs to the exonuclease superfamily. TREX family.</text>
</comment>
<reference evidence="9 10" key="1">
    <citation type="submission" date="2020-04" db="EMBL/GenBank/DDBJ databases">
        <title>Plant Genome Project.</title>
        <authorList>
            <person name="Zhang R.-G."/>
        </authorList>
    </citation>
    <scope>NUCLEOTIDE SEQUENCE [LARGE SCALE GENOMIC DNA]</scope>
    <source>
        <strain evidence="9">YNK0</strain>
        <tissue evidence="9">Leaf</tissue>
    </source>
</reference>
<evidence type="ECO:0000256" key="5">
    <source>
        <dbReference type="ARBA" id="ARBA00022839"/>
    </source>
</evidence>
<evidence type="ECO:0000313" key="9">
    <source>
        <dbReference type="EMBL" id="KAF8401396.1"/>
    </source>
</evidence>
<evidence type="ECO:0000256" key="6">
    <source>
        <dbReference type="ARBA" id="ARBA00022842"/>
    </source>
</evidence>
<evidence type="ECO:0000256" key="7">
    <source>
        <dbReference type="ARBA" id="ARBA00025769"/>
    </source>
</evidence>
<dbReference type="InterPro" id="IPR040393">
    <property type="entry name" value="TREX1/2"/>
</dbReference>
<dbReference type="GO" id="GO:0005737">
    <property type="term" value="C:cytoplasm"/>
    <property type="evidence" value="ECO:0007669"/>
    <property type="project" value="TreeGrafter"/>
</dbReference>
<dbReference type="GO" id="GO:0046872">
    <property type="term" value="F:metal ion binding"/>
    <property type="evidence" value="ECO:0007669"/>
    <property type="project" value="UniProtKB-KW"/>
</dbReference>
<proteinExistence type="inferred from homology"/>
<dbReference type="InterPro" id="IPR013520">
    <property type="entry name" value="Ribonucl_H"/>
</dbReference>
<keyword evidence="4" id="KW-0378">Hydrolase</keyword>
<dbReference type="PANTHER" id="PTHR13058:SF19">
    <property type="entry name" value="LD40940P"/>
    <property type="match status" value="1"/>
</dbReference>
<evidence type="ECO:0000256" key="1">
    <source>
        <dbReference type="ARBA" id="ARBA00001946"/>
    </source>
</evidence>
<dbReference type="PANTHER" id="PTHR13058">
    <property type="entry name" value="THREE PRIME REPAIR EXONUCLEASE 1, 2"/>
    <property type="match status" value="1"/>
</dbReference>
<dbReference type="SUPFAM" id="SSF53098">
    <property type="entry name" value="Ribonuclease H-like"/>
    <property type="match status" value="1"/>
</dbReference>
<comment type="cofactor">
    <cofactor evidence="1">
        <name>Mg(2+)</name>
        <dbReference type="ChEBI" id="CHEBI:18420"/>
    </cofactor>
</comment>
<keyword evidence="6" id="KW-0460">Magnesium</keyword>
<dbReference type="FunFam" id="3.30.420.10:FF:000081">
    <property type="entry name" value="Exonuclease DPD1 chloroplastic/mitochondrial"/>
    <property type="match status" value="1"/>
</dbReference>
<evidence type="ECO:0000259" key="8">
    <source>
        <dbReference type="SMART" id="SM00479"/>
    </source>
</evidence>
<dbReference type="GO" id="GO:0008296">
    <property type="term" value="F:3'-5'-DNA exonuclease activity"/>
    <property type="evidence" value="ECO:0007669"/>
    <property type="project" value="TreeGrafter"/>
</dbReference>
<accession>A0A834Z931</accession>
<gene>
    <name evidence="9" type="ORF">HHK36_012334</name>
</gene>
<dbReference type="GO" id="GO:0003676">
    <property type="term" value="F:nucleic acid binding"/>
    <property type="evidence" value="ECO:0007669"/>
    <property type="project" value="InterPro"/>
</dbReference>
<dbReference type="GO" id="GO:0006308">
    <property type="term" value="P:DNA catabolic process"/>
    <property type="evidence" value="ECO:0007669"/>
    <property type="project" value="TreeGrafter"/>
</dbReference>
<evidence type="ECO:0000313" key="10">
    <source>
        <dbReference type="Proteomes" id="UP000655225"/>
    </source>
</evidence>
<name>A0A834Z931_TETSI</name>
<dbReference type="InterPro" id="IPR036397">
    <property type="entry name" value="RNaseH_sf"/>
</dbReference>
<organism evidence="9 10">
    <name type="scientific">Tetracentron sinense</name>
    <name type="common">Spur-leaf</name>
    <dbReference type="NCBI Taxonomy" id="13715"/>
    <lineage>
        <taxon>Eukaryota</taxon>
        <taxon>Viridiplantae</taxon>
        <taxon>Streptophyta</taxon>
        <taxon>Embryophyta</taxon>
        <taxon>Tracheophyta</taxon>
        <taxon>Spermatophyta</taxon>
        <taxon>Magnoliopsida</taxon>
        <taxon>Trochodendrales</taxon>
        <taxon>Trochodendraceae</taxon>
        <taxon>Tetracentron</taxon>
    </lineage>
</organism>
<feature type="domain" description="Exonuclease" evidence="8">
    <location>
        <begin position="145"/>
        <end position="325"/>
    </location>
</feature>
<evidence type="ECO:0000256" key="3">
    <source>
        <dbReference type="ARBA" id="ARBA00022723"/>
    </source>
</evidence>
<dbReference type="Proteomes" id="UP000655225">
    <property type="component" value="Unassembled WGS sequence"/>
</dbReference>
<dbReference type="EMBL" id="JABCRI010000008">
    <property type="protein sequence ID" value="KAF8401396.1"/>
    <property type="molecule type" value="Genomic_DNA"/>
</dbReference>
<sequence>MRTGCMCFSVLQEPRCRIQSLLKGNCFPQPVTLSSFWSETFHNLRITRGSSSGLKLLGSNTNGPFSEGLDRRLNLQPITTKVEGINKNTQSSKLSNHRNELLGKRVIASTNLNINKSEHSEFESFQYFDVQQKIVKSRDLVHLIKVFVFDIETTGLSRENERIVEFALQDLLGGENSTFQTLVNPGRYVPNPHVHGITTHMVNRSGVPRMEDLIPILMHYVKSRQKPGVPVLWIAHNARCFDVPFLIKEFSRCSMEIPPDWLFVDTLPLARELMKSDGSKLSSGTSLQALREYYGIPLVGSAHRAMSDVKSLSLVLQRMTFDLKLPISSLLERSFKASDLIKLKKKKKEKKKNES</sequence>
<evidence type="ECO:0000256" key="4">
    <source>
        <dbReference type="ARBA" id="ARBA00022801"/>
    </source>
</evidence>
<dbReference type="OrthoDB" id="10250935at2759"/>
<keyword evidence="5" id="KW-0269">Exonuclease</keyword>
<dbReference type="SMART" id="SM00479">
    <property type="entry name" value="EXOIII"/>
    <property type="match status" value="1"/>
</dbReference>
<keyword evidence="10" id="KW-1185">Reference proteome</keyword>
<keyword evidence="2" id="KW-0540">Nuclease</keyword>
<comment type="caution">
    <text evidence="9">The sequence shown here is derived from an EMBL/GenBank/DDBJ whole genome shotgun (WGS) entry which is preliminary data.</text>
</comment>
<dbReference type="AlphaFoldDB" id="A0A834Z931"/>
<evidence type="ECO:0000256" key="2">
    <source>
        <dbReference type="ARBA" id="ARBA00022722"/>
    </source>
</evidence>
<dbReference type="Pfam" id="PF00929">
    <property type="entry name" value="RNase_T"/>
    <property type="match status" value="1"/>
</dbReference>
<protein>
    <recommendedName>
        <fullName evidence="8">Exonuclease domain-containing protein</fullName>
    </recommendedName>
</protein>
<keyword evidence="3" id="KW-0479">Metal-binding</keyword>
<dbReference type="InterPro" id="IPR012337">
    <property type="entry name" value="RNaseH-like_sf"/>
</dbReference>
<dbReference type="CDD" id="cd06127">
    <property type="entry name" value="DEDDh"/>
    <property type="match status" value="1"/>
</dbReference>